<evidence type="ECO:0000313" key="2">
    <source>
        <dbReference type="RefSeq" id="XP_075092134.1"/>
    </source>
</evidence>
<reference evidence="2" key="2">
    <citation type="submission" date="2025-08" db="UniProtKB">
        <authorList>
            <consortium name="RefSeq"/>
        </authorList>
    </citation>
    <scope>IDENTIFICATION</scope>
    <source>
        <tissue evidence="2">Leaf</tissue>
    </source>
</reference>
<protein>
    <submittedName>
        <fullName evidence="2">Uncharacterized protein LOC142172421</fullName>
    </submittedName>
</protein>
<organism evidence="1 2">
    <name type="scientific">Nicotiana tabacum</name>
    <name type="common">Common tobacco</name>
    <dbReference type="NCBI Taxonomy" id="4097"/>
    <lineage>
        <taxon>Eukaryota</taxon>
        <taxon>Viridiplantae</taxon>
        <taxon>Streptophyta</taxon>
        <taxon>Embryophyta</taxon>
        <taxon>Tracheophyta</taxon>
        <taxon>Spermatophyta</taxon>
        <taxon>Magnoliopsida</taxon>
        <taxon>eudicotyledons</taxon>
        <taxon>Gunneridae</taxon>
        <taxon>Pentapetalae</taxon>
        <taxon>asterids</taxon>
        <taxon>lamiids</taxon>
        <taxon>Solanales</taxon>
        <taxon>Solanaceae</taxon>
        <taxon>Nicotianoideae</taxon>
        <taxon>Nicotianeae</taxon>
        <taxon>Nicotiana</taxon>
    </lineage>
</organism>
<keyword evidence="1" id="KW-1185">Reference proteome</keyword>
<reference evidence="1" key="1">
    <citation type="journal article" date="2014" name="Nat. Commun.">
        <title>The tobacco genome sequence and its comparison with those of tomato and potato.</title>
        <authorList>
            <person name="Sierro N."/>
            <person name="Battey J.N."/>
            <person name="Ouadi S."/>
            <person name="Bakaher N."/>
            <person name="Bovet L."/>
            <person name="Willig A."/>
            <person name="Goepfert S."/>
            <person name="Peitsch M.C."/>
            <person name="Ivanov N.V."/>
        </authorList>
    </citation>
    <scope>NUCLEOTIDE SEQUENCE [LARGE SCALE GENOMIC DNA]</scope>
</reference>
<sequence length="297" mass="35204">MGCHQEKQQRRRKMKRTENLLLLGIKRKLYKQTLIFLSMIKLLNWNIRGMKSQAASEKLVYLIKYHKVSFVAIQEPFMHDTTIDFYKNMMGMHGNFVNISNKIWVFWRYDLNCNVFANHEQLVTCKITRSNPGKDIFISVVYEKSKAVGREYLWEYMRVFDSTISNPWVVIGDFNNILSIDEKLGGTPHKLSKSLPFIECLQDCNLVDMGYTGQAFTWCNEIKERDILWKILDRLVANDEWDACFSKTTIQHLTRINSDHCPLLITAENDVDNYIKYFKFLNFWVDQHNFIDIVRQI</sequence>
<name>A0AC58T4H1_TOBAC</name>
<proteinExistence type="predicted"/>
<accession>A0AC58T4H1</accession>
<evidence type="ECO:0000313" key="1">
    <source>
        <dbReference type="Proteomes" id="UP000790787"/>
    </source>
</evidence>
<gene>
    <name evidence="2" type="primary">LOC142172421</name>
</gene>
<dbReference type="RefSeq" id="XP_075092134.1">
    <property type="nucleotide sequence ID" value="XM_075236033.1"/>
</dbReference>
<dbReference type="Proteomes" id="UP000790787">
    <property type="component" value="Chromosome 18"/>
</dbReference>